<feature type="domain" description="Type IV pilin Tt1218-like" evidence="10">
    <location>
        <begin position="30"/>
        <end position="64"/>
    </location>
</feature>
<keyword evidence="8 9" id="KW-0472">Membrane</keyword>
<dbReference type="RefSeq" id="WP_119787450.1">
    <property type="nucleotide sequence ID" value="NZ_QYUQ01000002.1"/>
</dbReference>
<name>A0A3A3GNS0_9BURK</name>
<keyword evidence="7 9" id="KW-1133">Transmembrane helix</keyword>
<dbReference type="NCBIfam" id="TIGR02523">
    <property type="entry name" value="type_IV_pilV"/>
    <property type="match status" value="1"/>
</dbReference>
<keyword evidence="3" id="KW-1003">Cell membrane</keyword>
<evidence type="ECO:0000256" key="3">
    <source>
        <dbReference type="ARBA" id="ARBA00022475"/>
    </source>
</evidence>
<gene>
    <name evidence="11" type="primary">pilV</name>
    <name evidence="11" type="ORF">D3878_22210</name>
</gene>
<dbReference type="PANTHER" id="PTHR38779:SF2">
    <property type="entry name" value="TYPE II SECRETION SYSTEM PROTEIN I-RELATED"/>
    <property type="match status" value="1"/>
</dbReference>
<accession>A0A3A3GNS0</accession>
<evidence type="ECO:0000256" key="6">
    <source>
        <dbReference type="ARBA" id="ARBA00022692"/>
    </source>
</evidence>
<comment type="subcellular location">
    <subcellularLocation>
        <location evidence="1">Cell inner membrane</location>
        <topology evidence="1">Single-pass membrane protein</topology>
    </subcellularLocation>
</comment>
<evidence type="ECO:0000256" key="9">
    <source>
        <dbReference type="SAM" id="Phobius"/>
    </source>
</evidence>
<evidence type="ECO:0000313" key="12">
    <source>
        <dbReference type="Proteomes" id="UP000266327"/>
    </source>
</evidence>
<evidence type="ECO:0000256" key="1">
    <source>
        <dbReference type="ARBA" id="ARBA00004377"/>
    </source>
</evidence>
<keyword evidence="5" id="KW-0997">Cell inner membrane</keyword>
<evidence type="ECO:0000256" key="5">
    <source>
        <dbReference type="ARBA" id="ARBA00022519"/>
    </source>
</evidence>
<dbReference type="EMBL" id="QYUQ01000002">
    <property type="protein sequence ID" value="RJG03966.1"/>
    <property type="molecule type" value="Genomic_DNA"/>
</dbReference>
<evidence type="ECO:0000256" key="4">
    <source>
        <dbReference type="ARBA" id="ARBA00022481"/>
    </source>
</evidence>
<dbReference type="GO" id="GO:0015628">
    <property type="term" value="P:protein secretion by the type II secretion system"/>
    <property type="evidence" value="ECO:0007669"/>
    <property type="project" value="InterPro"/>
</dbReference>
<dbReference type="OrthoDB" id="8906930at2"/>
<keyword evidence="12" id="KW-1185">Reference proteome</keyword>
<dbReference type="AlphaFoldDB" id="A0A3A3GNS0"/>
<dbReference type="PANTHER" id="PTHR38779">
    <property type="entry name" value="TYPE II SECRETION SYSTEM PROTEIN I-RELATED"/>
    <property type="match status" value="1"/>
</dbReference>
<feature type="transmembrane region" description="Helical" evidence="9">
    <location>
        <begin position="6"/>
        <end position="28"/>
    </location>
</feature>
<protein>
    <submittedName>
        <fullName evidence="11">Type IV pilus modification protein PilV</fullName>
    </submittedName>
</protein>
<evidence type="ECO:0000256" key="2">
    <source>
        <dbReference type="ARBA" id="ARBA00008358"/>
    </source>
</evidence>
<dbReference type="InterPro" id="IPR013362">
    <property type="entry name" value="Pilus_4_PilV"/>
</dbReference>
<dbReference type="NCBIfam" id="TIGR02532">
    <property type="entry name" value="IV_pilin_GFxxxE"/>
    <property type="match status" value="1"/>
</dbReference>
<reference evidence="12" key="1">
    <citation type="submission" date="2018-09" db="EMBL/GenBank/DDBJ databases">
        <authorList>
            <person name="Zhu H."/>
        </authorList>
    </citation>
    <scope>NUCLEOTIDE SEQUENCE [LARGE SCALE GENOMIC DNA]</scope>
    <source>
        <strain evidence="12">K1S02-23</strain>
    </source>
</reference>
<dbReference type="Pfam" id="PF07963">
    <property type="entry name" value="N_methyl"/>
    <property type="match status" value="1"/>
</dbReference>
<evidence type="ECO:0000256" key="8">
    <source>
        <dbReference type="ARBA" id="ARBA00023136"/>
    </source>
</evidence>
<dbReference type="InterPro" id="IPR012902">
    <property type="entry name" value="N_methyl_site"/>
</dbReference>
<organism evidence="11 12">
    <name type="scientific">Noviherbaspirillum sedimenti</name>
    <dbReference type="NCBI Taxonomy" id="2320865"/>
    <lineage>
        <taxon>Bacteria</taxon>
        <taxon>Pseudomonadati</taxon>
        <taxon>Pseudomonadota</taxon>
        <taxon>Betaproteobacteria</taxon>
        <taxon>Burkholderiales</taxon>
        <taxon>Oxalobacteraceae</taxon>
        <taxon>Noviherbaspirillum</taxon>
    </lineage>
</organism>
<dbReference type="GO" id="GO:0005886">
    <property type="term" value="C:plasma membrane"/>
    <property type="evidence" value="ECO:0007669"/>
    <property type="project" value="UniProtKB-SubCell"/>
</dbReference>
<evidence type="ECO:0000259" key="10">
    <source>
        <dbReference type="Pfam" id="PF22150"/>
    </source>
</evidence>
<keyword evidence="6 9" id="KW-0812">Transmembrane</keyword>
<dbReference type="Proteomes" id="UP000266327">
    <property type="component" value="Unassembled WGS sequence"/>
</dbReference>
<evidence type="ECO:0000256" key="7">
    <source>
        <dbReference type="ARBA" id="ARBA00022989"/>
    </source>
</evidence>
<dbReference type="Pfam" id="PF22150">
    <property type="entry name" value="Tt1218-like"/>
    <property type="match status" value="1"/>
</dbReference>
<evidence type="ECO:0000313" key="11">
    <source>
        <dbReference type="EMBL" id="RJG03966.1"/>
    </source>
</evidence>
<dbReference type="InterPro" id="IPR054402">
    <property type="entry name" value="Tt1218-like_dom"/>
</dbReference>
<comment type="caution">
    <text evidence="11">The sequence shown here is derived from an EMBL/GenBank/DDBJ whole genome shotgun (WGS) entry which is preliminary data.</text>
</comment>
<dbReference type="InterPro" id="IPR010052">
    <property type="entry name" value="T2SS_protein-GspI"/>
</dbReference>
<keyword evidence="4" id="KW-0488">Methylation</keyword>
<sequence length="142" mass="15059">MRQKGFTLIEVLIAMLVLAIGLLGLAGLMATSMRNNHSAYHRTQAVWLANDMIDRMRANRAVALSGTNNYVIAIGLATSASAGMAGTDVNSWKTLLGRTLPAGDGSIAVTPASRAATVIIQWNDARGSQGSTTQQFRVDTQL</sequence>
<proteinExistence type="inferred from homology"/>
<comment type="similarity">
    <text evidence="2">Belongs to the GSP I family.</text>
</comment>
<dbReference type="GO" id="GO:0015627">
    <property type="term" value="C:type II protein secretion system complex"/>
    <property type="evidence" value="ECO:0007669"/>
    <property type="project" value="InterPro"/>
</dbReference>